<reference evidence="2 3" key="1">
    <citation type="submission" date="2015-09" db="EMBL/GenBank/DDBJ databases">
        <title>Draft genome sequence of Alicyclobacillus ferrooxydans DSM 22381.</title>
        <authorList>
            <person name="Hemp J."/>
        </authorList>
    </citation>
    <scope>NUCLEOTIDE SEQUENCE [LARGE SCALE GENOMIC DNA]</scope>
    <source>
        <strain evidence="2 3">TC-34</strain>
    </source>
</reference>
<dbReference type="EMBL" id="LJCO01000077">
    <property type="protein sequence ID" value="KPV42459.1"/>
    <property type="molecule type" value="Genomic_DNA"/>
</dbReference>
<accession>A0A0P9CHD3</accession>
<organism evidence="2 3">
    <name type="scientific">Alicyclobacillus ferrooxydans</name>
    <dbReference type="NCBI Taxonomy" id="471514"/>
    <lineage>
        <taxon>Bacteria</taxon>
        <taxon>Bacillati</taxon>
        <taxon>Bacillota</taxon>
        <taxon>Bacilli</taxon>
        <taxon>Bacillales</taxon>
        <taxon>Alicyclobacillaceae</taxon>
        <taxon>Alicyclobacillus</taxon>
    </lineage>
</organism>
<feature type="compositionally biased region" description="Basic and acidic residues" evidence="1">
    <location>
        <begin position="7"/>
        <end position="20"/>
    </location>
</feature>
<keyword evidence="3" id="KW-1185">Reference proteome</keyword>
<evidence type="ECO:0000313" key="2">
    <source>
        <dbReference type="EMBL" id="KPV42459.1"/>
    </source>
</evidence>
<name>A0A0P9CHD3_9BACL</name>
<gene>
    <name evidence="2" type="ORF">AN477_17920</name>
</gene>
<sequence>MDYGPDQGKDRQLSKHGEDGQATKEIKLVTKMDRSPADKDWWIPLLVQFQPMYELGYGNVSKVELENGTTFHYRHSCARTKKDVAHYYAMDLWDMRNLYRTATLRSLSVPIVIASRDLVFVPLRMRTPQTRNDGSVGYIGHRFIADVSRIVTGKKFDGLCITLTTGSEVFVDMTKQCFEQQLKDAKYFMYYLWERRVYF</sequence>
<evidence type="ECO:0000313" key="3">
    <source>
        <dbReference type="Proteomes" id="UP000050482"/>
    </source>
</evidence>
<protein>
    <submittedName>
        <fullName evidence="2">Uncharacterized protein</fullName>
    </submittedName>
</protein>
<dbReference type="AlphaFoldDB" id="A0A0P9CHD3"/>
<comment type="caution">
    <text evidence="2">The sequence shown here is derived from an EMBL/GenBank/DDBJ whole genome shotgun (WGS) entry which is preliminary data.</text>
</comment>
<dbReference type="PATRIC" id="fig|471514.4.peg.5060"/>
<dbReference type="OrthoDB" id="2374274at2"/>
<feature type="region of interest" description="Disordered" evidence="1">
    <location>
        <begin position="1"/>
        <end position="20"/>
    </location>
</feature>
<evidence type="ECO:0000256" key="1">
    <source>
        <dbReference type="SAM" id="MobiDB-lite"/>
    </source>
</evidence>
<proteinExistence type="predicted"/>
<dbReference type="RefSeq" id="WP_054970543.1">
    <property type="nucleotide sequence ID" value="NZ_LJCO01000077.1"/>
</dbReference>
<dbReference type="Proteomes" id="UP000050482">
    <property type="component" value="Unassembled WGS sequence"/>
</dbReference>